<evidence type="ECO:0000256" key="12">
    <source>
        <dbReference type="SAM" id="MobiDB-lite"/>
    </source>
</evidence>
<feature type="domain" description="PHD-type" evidence="14">
    <location>
        <begin position="283"/>
        <end position="414"/>
    </location>
</feature>
<dbReference type="PROSITE" id="PS50812">
    <property type="entry name" value="PWWP"/>
    <property type="match status" value="1"/>
</dbReference>
<dbReference type="Gene3D" id="1.10.720.50">
    <property type="entry name" value="PWWP, helical domain"/>
    <property type="match status" value="1"/>
</dbReference>
<feature type="compositionally biased region" description="Basic and acidic residues" evidence="12">
    <location>
        <begin position="192"/>
        <end position="207"/>
    </location>
</feature>
<evidence type="ECO:0000256" key="6">
    <source>
        <dbReference type="ARBA" id="ARBA00022691"/>
    </source>
</evidence>
<comment type="caution">
    <text evidence="15">The sequence shown here is derived from an EMBL/GenBank/DDBJ whole genome shotgun (WGS) entry which is preliminary data.</text>
</comment>
<keyword evidence="4 11" id="KW-0489">Methyltransferase</keyword>
<dbReference type="Pfam" id="PF21255">
    <property type="entry name" value="DNMT3_ADD_GATA1-like"/>
    <property type="match status" value="1"/>
</dbReference>
<dbReference type="Pfam" id="PF00145">
    <property type="entry name" value="DNA_methylase"/>
    <property type="match status" value="1"/>
</dbReference>
<dbReference type="SUPFAM" id="SSF63748">
    <property type="entry name" value="Tudor/PWWP/MBT"/>
    <property type="match status" value="1"/>
</dbReference>
<keyword evidence="3" id="KW-0678">Repressor</keyword>
<dbReference type="Gene3D" id="3.40.50.150">
    <property type="entry name" value="Vaccinia Virus protein VP39"/>
    <property type="match status" value="2"/>
</dbReference>
<gene>
    <name evidence="15" type="ORF">PMEA_00011214</name>
</gene>
<dbReference type="Gene3D" id="3.30.40.10">
    <property type="entry name" value="Zinc/RING finger domain, C3HC4 (zinc finger)"/>
    <property type="match status" value="1"/>
</dbReference>
<evidence type="ECO:0000259" key="13">
    <source>
        <dbReference type="PROSITE" id="PS50812"/>
    </source>
</evidence>
<evidence type="ECO:0000256" key="9">
    <source>
        <dbReference type="ARBA" id="ARBA00022833"/>
    </source>
</evidence>
<evidence type="ECO:0000256" key="8">
    <source>
        <dbReference type="ARBA" id="ARBA00022771"/>
    </source>
</evidence>
<keyword evidence="10" id="KW-0539">Nucleus</keyword>
<comment type="subcellular location">
    <subcellularLocation>
        <location evidence="1">Nucleus</location>
    </subcellularLocation>
</comment>
<name>A0AAU9WSG6_9CNID</name>
<keyword evidence="9" id="KW-0862">Zinc</keyword>
<protein>
    <recommendedName>
        <fullName evidence="2">DNA (cytosine-5-)-methyltransferase</fullName>
        <ecNumber evidence="2">2.1.1.37</ecNumber>
    </recommendedName>
</protein>
<dbReference type="Pfam" id="PF17980">
    <property type="entry name" value="ADD_DNMT3"/>
    <property type="match status" value="1"/>
</dbReference>
<dbReference type="GO" id="GO:0010468">
    <property type="term" value="P:regulation of gene expression"/>
    <property type="evidence" value="ECO:0007669"/>
    <property type="project" value="UniProtKB-ARBA"/>
</dbReference>
<comment type="similarity">
    <text evidence="11">Belongs to the class I-like SAM-binding methyltransferase superfamily. C5-methyltransferase family.</text>
</comment>
<keyword evidence="6 11" id="KW-0949">S-adenosyl-L-methionine</keyword>
<dbReference type="InterPro" id="IPR029063">
    <property type="entry name" value="SAM-dependent_MTases_sf"/>
</dbReference>
<dbReference type="InterPro" id="IPR050390">
    <property type="entry name" value="C5-Methyltransferase"/>
</dbReference>
<feature type="region of interest" description="Disordered" evidence="12">
    <location>
        <begin position="172"/>
        <end position="207"/>
    </location>
</feature>
<dbReference type="Proteomes" id="UP001159428">
    <property type="component" value="Unassembled WGS sequence"/>
</dbReference>
<keyword evidence="8" id="KW-0863">Zinc-finger</keyword>
<feature type="active site" evidence="11">
    <location>
        <position position="510"/>
    </location>
</feature>
<dbReference type="InterPro" id="IPR025766">
    <property type="entry name" value="ADD"/>
</dbReference>
<evidence type="ECO:0000313" key="16">
    <source>
        <dbReference type="Proteomes" id="UP001159428"/>
    </source>
</evidence>
<dbReference type="EC" id="2.1.1.37" evidence="2"/>
<evidence type="ECO:0000256" key="2">
    <source>
        <dbReference type="ARBA" id="ARBA00011975"/>
    </source>
</evidence>
<dbReference type="GO" id="GO:0008270">
    <property type="term" value="F:zinc ion binding"/>
    <property type="evidence" value="ECO:0007669"/>
    <property type="project" value="UniProtKB-KW"/>
</dbReference>
<dbReference type="SMART" id="SM00293">
    <property type="entry name" value="PWWP"/>
    <property type="match status" value="1"/>
</dbReference>
<keyword evidence="5 11" id="KW-0808">Transferase</keyword>
<evidence type="ECO:0000256" key="3">
    <source>
        <dbReference type="ARBA" id="ARBA00022491"/>
    </source>
</evidence>
<keyword evidence="7" id="KW-0479">Metal-binding</keyword>
<keyword evidence="16" id="KW-1185">Reference proteome</keyword>
<evidence type="ECO:0000256" key="7">
    <source>
        <dbReference type="ARBA" id="ARBA00022723"/>
    </source>
</evidence>
<dbReference type="PROSITE" id="PS51679">
    <property type="entry name" value="SAM_MT_C5"/>
    <property type="match status" value="1"/>
</dbReference>
<evidence type="ECO:0000256" key="5">
    <source>
        <dbReference type="ARBA" id="ARBA00022679"/>
    </source>
</evidence>
<evidence type="ECO:0000259" key="14">
    <source>
        <dbReference type="PROSITE" id="PS51533"/>
    </source>
</evidence>
<dbReference type="GO" id="GO:0032259">
    <property type="term" value="P:methylation"/>
    <property type="evidence" value="ECO:0007669"/>
    <property type="project" value="UniProtKB-KW"/>
</dbReference>
<evidence type="ECO:0000313" key="15">
    <source>
        <dbReference type="EMBL" id="CAH3124334.1"/>
    </source>
</evidence>
<dbReference type="EMBL" id="CALNXJ010000020">
    <property type="protein sequence ID" value="CAH3124334.1"/>
    <property type="molecule type" value="Genomic_DNA"/>
</dbReference>
<dbReference type="InterPro" id="IPR018117">
    <property type="entry name" value="C5_DNA_meth_AS"/>
</dbReference>
<dbReference type="GO" id="GO:0005634">
    <property type="term" value="C:nucleus"/>
    <property type="evidence" value="ECO:0007669"/>
    <property type="project" value="UniProtKB-SubCell"/>
</dbReference>
<dbReference type="SUPFAM" id="SSF53335">
    <property type="entry name" value="S-adenosyl-L-methionine-dependent methyltransferases"/>
    <property type="match status" value="1"/>
</dbReference>
<dbReference type="SUPFAM" id="SSF57903">
    <property type="entry name" value="FYVE/PHD zinc finger"/>
    <property type="match status" value="1"/>
</dbReference>
<dbReference type="InterPro" id="IPR040552">
    <property type="entry name" value="DNMT3_ADD_GATA1-like"/>
</dbReference>
<proteinExistence type="inferred from homology"/>
<evidence type="ECO:0000256" key="10">
    <source>
        <dbReference type="ARBA" id="ARBA00023242"/>
    </source>
</evidence>
<evidence type="ECO:0000256" key="1">
    <source>
        <dbReference type="ARBA" id="ARBA00004123"/>
    </source>
</evidence>
<dbReference type="InterPro" id="IPR011011">
    <property type="entry name" value="Znf_FYVE_PHD"/>
</dbReference>
<dbReference type="Pfam" id="PF00855">
    <property type="entry name" value="PWWP"/>
    <property type="match status" value="1"/>
</dbReference>
<accession>A0AAU9WSG6</accession>
<sequence>MASTPSNSDTVKQGTMTKKIRAKRKLNFSASDYRSKKKFRLKSDLMIPVTPLQLKKGHTPTSSDKETANHEEVEPVKYLIGQLIWGRLKGFDWWPGRVISNIEAQKSPAVEGSYWIKWFGDNKISMLPVVCLRPLYEFKESFHLSRMRGLYKTAIITSLEVAAKRCGKVFSNSSKQEKSKKGKRGGSSRPGKKAEPNAEMEREDEQLSEKKKIEIMVQWALNGFEPSGPEGFAPSEEDMVDTPVPLNETDLTSEEMTADQKARFGKPINEPNLAENIKALFDAVADGKKKISGICLACGDDRVFTEHPLFEGGLCKECKTSFLENVYLYDEDGSQMYCTICGDGKEVFMCDNTGCFRSYCSLCIGMLCGRSAVKEIAAADNWVCYMCSGECQGLIRPRHNWSGKLQEFFMNDKEQDFKQPYIFPAVPPEERRPIRVLSLFDGIASGFQALKELGVEIEVYYASEIDEQAIQVAKVQHGDKIQHVGDITQISRDEIEELGPFDFVFGGSPCNDLSIANPVRRGICEGTGRLFFDFFRLLQFVRPKSDMERPFFWLFENVVGMRADDKKIISRFLECNPVVVDAKEISPAHRARYFWGNLPGMNRPTVPLPGDKLCLQDCLEPNCGRQAKFTKVQTLTTNANSMLQTKKGLFPVQYTGADGQRKEDVLWITEMERLFGLPSHYTDVSNMGRSQRQRLLGKSWSVPVIRHLLSPLKEYFKCEA</sequence>
<reference evidence="15 16" key="1">
    <citation type="submission" date="2022-05" db="EMBL/GenBank/DDBJ databases">
        <authorList>
            <consortium name="Genoscope - CEA"/>
            <person name="William W."/>
        </authorList>
    </citation>
    <scope>NUCLEOTIDE SEQUENCE [LARGE SCALE GENOMIC DNA]</scope>
</reference>
<dbReference type="CDD" id="cd11725">
    <property type="entry name" value="ADDz_Dnmt3"/>
    <property type="match status" value="1"/>
</dbReference>
<dbReference type="PANTHER" id="PTHR23068">
    <property type="entry name" value="DNA CYTOSINE-5- -METHYLTRANSFERASE 3-RELATED"/>
    <property type="match status" value="1"/>
</dbReference>
<evidence type="ECO:0000256" key="11">
    <source>
        <dbReference type="PROSITE-ProRule" id="PRU01016"/>
    </source>
</evidence>
<dbReference type="InterPro" id="IPR013083">
    <property type="entry name" value="Znf_RING/FYVE/PHD"/>
</dbReference>
<dbReference type="InterPro" id="IPR049554">
    <property type="entry name" value="DNMT3_ADD_PHD"/>
</dbReference>
<dbReference type="AlphaFoldDB" id="A0AAU9WSG6"/>
<dbReference type="PANTHER" id="PTHR23068:SF25">
    <property type="entry name" value="DNA (CYTOSINE-5)-METHYLTRANSFERASE DRM2"/>
    <property type="match status" value="1"/>
</dbReference>
<dbReference type="Gene3D" id="2.30.30.140">
    <property type="match status" value="1"/>
</dbReference>
<feature type="domain" description="PWWP" evidence="13">
    <location>
        <begin position="80"/>
        <end position="138"/>
    </location>
</feature>
<dbReference type="GO" id="GO:0003886">
    <property type="term" value="F:DNA (cytosine-5-)-methyltransferase activity"/>
    <property type="evidence" value="ECO:0007669"/>
    <property type="project" value="UniProtKB-EC"/>
</dbReference>
<dbReference type="PROSITE" id="PS00094">
    <property type="entry name" value="C5_MTASE_1"/>
    <property type="match status" value="1"/>
</dbReference>
<dbReference type="InterPro" id="IPR000313">
    <property type="entry name" value="PWWP_dom"/>
</dbReference>
<evidence type="ECO:0000256" key="4">
    <source>
        <dbReference type="ARBA" id="ARBA00022603"/>
    </source>
</evidence>
<dbReference type="InterPro" id="IPR001525">
    <property type="entry name" value="C5_MeTfrase"/>
</dbReference>
<dbReference type="PROSITE" id="PS51533">
    <property type="entry name" value="ADD"/>
    <property type="match status" value="1"/>
</dbReference>
<organism evidence="15 16">
    <name type="scientific">Pocillopora meandrina</name>
    <dbReference type="NCBI Taxonomy" id="46732"/>
    <lineage>
        <taxon>Eukaryota</taxon>
        <taxon>Metazoa</taxon>
        <taxon>Cnidaria</taxon>
        <taxon>Anthozoa</taxon>
        <taxon>Hexacorallia</taxon>
        <taxon>Scleractinia</taxon>
        <taxon>Astrocoeniina</taxon>
        <taxon>Pocilloporidae</taxon>
        <taxon>Pocillopora</taxon>
    </lineage>
</organism>